<dbReference type="PRINTS" id="PR00302">
    <property type="entry name" value="LUPUSLA"/>
</dbReference>
<reference evidence="10" key="2">
    <citation type="submission" date="2012-05" db="EMBL/GenBank/DDBJ databases">
        <authorList>
            <person name="Krishnakumar V."/>
            <person name="Cheung F."/>
            <person name="Xiao Y."/>
            <person name="Chan A."/>
            <person name="Moskal W.A."/>
            <person name="Town C.D."/>
        </authorList>
    </citation>
    <scope>NUCLEOTIDE SEQUENCE</scope>
</reference>
<dbReference type="PROSITE" id="PS50102">
    <property type="entry name" value="RRM"/>
    <property type="match status" value="1"/>
</dbReference>
<dbReference type="Gene3D" id="3.30.70.330">
    <property type="match status" value="1"/>
</dbReference>
<dbReference type="EMBL" id="PSQE01000002">
    <property type="protein sequence ID" value="RHN72290.1"/>
    <property type="molecule type" value="Genomic_DNA"/>
</dbReference>
<dbReference type="Proteomes" id="UP000265566">
    <property type="component" value="Chromosome 2"/>
</dbReference>
<dbReference type="InterPro" id="IPR012677">
    <property type="entry name" value="Nucleotide-bd_a/b_plait_sf"/>
</dbReference>
<dbReference type="Pfam" id="PF00076">
    <property type="entry name" value="RRM_1"/>
    <property type="match status" value="1"/>
</dbReference>
<evidence type="ECO:0000259" key="7">
    <source>
        <dbReference type="PROSITE" id="PS50102"/>
    </source>
</evidence>
<dbReference type="KEGG" id="mtr:11441312"/>
<evidence type="ECO:0000313" key="12">
    <source>
        <dbReference type="EnsemblPlants" id="AES64196"/>
    </source>
</evidence>
<feature type="domain" description="RRM" evidence="7">
    <location>
        <begin position="195"/>
        <end position="285"/>
    </location>
</feature>
<dbReference type="EMBL" id="CM001218">
    <property type="protein sequence ID" value="AES64196.1"/>
    <property type="molecule type" value="Genomic_DNA"/>
</dbReference>
<gene>
    <name evidence="12" type="primary">11441312</name>
    <name evidence="9" type="ordered locus">MTR_2g019620</name>
    <name evidence="11" type="ORF">MtrunA17_Chr2g0286061</name>
</gene>
<organism evidence="9 13">
    <name type="scientific">Medicago truncatula</name>
    <name type="common">Barrel medic</name>
    <name type="synonym">Medicago tribuloides</name>
    <dbReference type="NCBI Taxonomy" id="3880"/>
    <lineage>
        <taxon>Eukaryota</taxon>
        <taxon>Viridiplantae</taxon>
        <taxon>Streptophyta</taxon>
        <taxon>Embryophyta</taxon>
        <taxon>Tracheophyta</taxon>
        <taxon>Spermatophyta</taxon>
        <taxon>Magnoliopsida</taxon>
        <taxon>eudicotyledons</taxon>
        <taxon>Gunneridae</taxon>
        <taxon>Pentapetalae</taxon>
        <taxon>rosids</taxon>
        <taxon>fabids</taxon>
        <taxon>Fabales</taxon>
        <taxon>Fabaceae</taxon>
        <taxon>Papilionoideae</taxon>
        <taxon>50 kb inversion clade</taxon>
        <taxon>NPAAA clade</taxon>
        <taxon>Hologalegina</taxon>
        <taxon>IRL clade</taxon>
        <taxon>Trifolieae</taxon>
        <taxon>Medicago</taxon>
    </lineage>
</organism>
<feature type="compositionally biased region" description="Basic and acidic residues" evidence="6">
    <location>
        <begin position="310"/>
        <end position="344"/>
    </location>
</feature>
<dbReference type="SUPFAM" id="SSF54928">
    <property type="entry name" value="RNA-binding domain, RBD"/>
    <property type="match status" value="1"/>
</dbReference>
<reference evidence="9 13" key="1">
    <citation type="journal article" date="2011" name="Nature">
        <title>The Medicago genome provides insight into the evolution of rhizobial symbioses.</title>
        <authorList>
            <person name="Young N.D."/>
            <person name="Debelle F."/>
            <person name="Oldroyd G.E."/>
            <person name="Geurts R."/>
            <person name="Cannon S.B."/>
            <person name="Udvardi M.K."/>
            <person name="Benedito V.A."/>
            <person name="Mayer K.F."/>
            <person name="Gouzy J."/>
            <person name="Schoof H."/>
            <person name="Van de Peer Y."/>
            <person name="Proost S."/>
            <person name="Cook D.R."/>
            <person name="Meyers B.C."/>
            <person name="Spannagl M."/>
            <person name="Cheung F."/>
            <person name="De Mita S."/>
            <person name="Krishnakumar V."/>
            <person name="Gundlach H."/>
            <person name="Zhou S."/>
            <person name="Mudge J."/>
            <person name="Bharti A.K."/>
            <person name="Murray J.D."/>
            <person name="Naoumkina M.A."/>
            <person name="Rosen B."/>
            <person name="Silverstein K.A."/>
            <person name="Tang H."/>
            <person name="Rombauts S."/>
            <person name="Zhao P.X."/>
            <person name="Zhou P."/>
            <person name="Barbe V."/>
            <person name="Bardou P."/>
            <person name="Bechner M."/>
            <person name="Bellec A."/>
            <person name="Berger A."/>
            <person name="Berges H."/>
            <person name="Bidwell S."/>
            <person name="Bisseling T."/>
            <person name="Choisne N."/>
            <person name="Couloux A."/>
            <person name="Denny R."/>
            <person name="Deshpande S."/>
            <person name="Dai X."/>
            <person name="Doyle J.J."/>
            <person name="Dudez A.M."/>
            <person name="Farmer A.D."/>
            <person name="Fouteau S."/>
            <person name="Franken C."/>
            <person name="Gibelin C."/>
            <person name="Gish J."/>
            <person name="Goldstein S."/>
            <person name="Gonzalez A.J."/>
            <person name="Green P.J."/>
            <person name="Hallab A."/>
            <person name="Hartog M."/>
            <person name="Hua A."/>
            <person name="Humphray S.J."/>
            <person name="Jeong D.H."/>
            <person name="Jing Y."/>
            <person name="Jocker A."/>
            <person name="Kenton S.M."/>
            <person name="Kim D.J."/>
            <person name="Klee K."/>
            <person name="Lai H."/>
            <person name="Lang C."/>
            <person name="Lin S."/>
            <person name="Macmil S.L."/>
            <person name="Magdelenat G."/>
            <person name="Matthews L."/>
            <person name="McCorrison J."/>
            <person name="Monaghan E.L."/>
            <person name="Mun J.H."/>
            <person name="Najar F.Z."/>
            <person name="Nicholson C."/>
            <person name="Noirot C."/>
            <person name="O'Bleness M."/>
            <person name="Paule C.R."/>
            <person name="Poulain J."/>
            <person name="Prion F."/>
            <person name="Qin B."/>
            <person name="Qu C."/>
            <person name="Retzel E.F."/>
            <person name="Riddle C."/>
            <person name="Sallet E."/>
            <person name="Samain S."/>
            <person name="Samson N."/>
            <person name="Sanders I."/>
            <person name="Saurat O."/>
            <person name="Scarpelli C."/>
            <person name="Schiex T."/>
            <person name="Segurens B."/>
            <person name="Severin A.J."/>
            <person name="Sherrier D.J."/>
            <person name="Shi R."/>
            <person name="Sims S."/>
            <person name="Singer S.R."/>
            <person name="Sinharoy S."/>
            <person name="Sterck L."/>
            <person name="Viollet A."/>
            <person name="Wang B.B."/>
            <person name="Wang K."/>
            <person name="Wang M."/>
            <person name="Wang X."/>
            <person name="Warfsmann J."/>
            <person name="Weissenbach J."/>
            <person name="White D.D."/>
            <person name="White J.D."/>
            <person name="Wiley G.B."/>
            <person name="Wincker P."/>
            <person name="Xing Y."/>
            <person name="Yang L."/>
            <person name="Yao Z."/>
            <person name="Ying F."/>
            <person name="Zhai J."/>
            <person name="Zhou L."/>
            <person name="Zuber A."/>
            <person name="Denarie J."/>
            <person name="Dixon R.A."/>
            <person name="May G.D."/>
            <person name="Schwartz D.C."/>
            <person name="Rogers J."/>
            <person name="Quetier F."/>
            <person name="Town C.D."/>
            <person name="Roe B.A."/>
        </authorList>
    </citation>
    <scope>NUCLEOTIDE SEQUENCE [LARGE SCALE GENOMIC DNA]</scope>
    <source>
        <strain evidence="9">A17</strain>
        <strain evidence="12 13">cv. Jemalong A17</strain>
    </source>
</reference>
<dbReference type="PANTHER" id="PTHR22792">
    <property type="entry name" value="LUPUS LA PROTEIN-RELATED"/>
    <property type="match status" value="1"/>
</dbReference>
<protein>
    <submittedName>
        <fullName evidence="9">LA-related protein 6 LA RNA-binding domain protein, putative</fullName>
    </submittedName>
    <submittedName>
        <fullName evidence="11">Putative lupus La protein</fullName>
    </submittedName>
</protein>
<dbReference type="OMA" id="QMGKYGQ"/>
<evidence type="ECO:0000256" key="2">
    <source>
        <dbReference type="ARBA" id="ARBA00004123"/>
    </source>
</evidence>
<evidence type="ECO:0000313" key="9">
    <source>
        <dbReference type="EMBL" id="AES64196.1"/>
    </source>
</evidence>
<dbReference type="OrthoDB" id="435402at2759"/>
<evidence type="ECO:0000256" key="5">
    <source>
        <dbReference type="PROSITE-ProRule" id="PRU00332"/>
    </source>
</evidence>
<feature type="compositionally biased region" description="Low complexity" evidence="6">
    <location>
        <begin position="10"/>
        <end position="26"/>
    </location>
</feature>
<dbReference type="HOGENOM" id="CLU_033595_3_1_1"/>
<dbReference type="EnsemblPlants" id="AES64196">
    <property type="protein sequence ID" value="AES64196"/>
    <property type="gene ID" value="MTR_2g019620"/>
</dbReference>
<dbReference type="Gramene" id="rna7984">
    <property type="protein sequence ID" value="RHN72290.1"/>
    <property type="gene ID" value="gene7984"/>
</dbReference>
<evidence type="ECO:0000313" key="10">
    <source>
        <dbReference type="EMBL" id="AFK41252.1"/>
    </source>
</evidence>
<feature type="region of interest" description="Disordered" evidence="6">
    <location>
        <begin position="1"/>
        <end position="32"/>
    </location>
</feature>
<dbReference type="PANTHER" id="PTHR22792:SF159">
    <property type="entry name" value="LA-RELATED PROTEIN 1B-RELATED"/>
    <property type="match status" value="1"/>
</dbReference>
<dbReference type="Pfam" id="PF05383">
    <property type="entry name" value="La"/>
    <property type="match status" value="1"/>
</dbReference>
<feature type="domain" description="HTH La-type RNA-binding" evidence="8">
    <location>
        <begin position="97"/>
        <end position="188"/>
    </location>
</feature>
<dbReference type="EMBL" id="BT141458">
    <property type="protein sequence ID" value="AFK41252.1"/>
    <property type="molecule type" value="mRNA"/>
</dbReference>
<accession>G7IPX8</accession>
<keyword evidence="4" id="KW-0539">Nucleus</keyword>
<dbReference type="CDD" id="cd12288">
    <property type="entry name" value="RRM_La_like_plant"/>
    <property type="match status" value="1"/>
</dbReference>
<dbReference type="InterPro" id="IPR006630">
    <property type="entry name" value="La_HTH"/>
</dbReference>
<proteinExistence type="evidence at transcript level"/>
<dbReference type="InterPro" id="IPR002344">
    <property type="entry name" value="Lupus_La"/>
</dbReference>
<feature type="region of interest" description="Disordered" evidence="6">
    <location>
        <begin position="293"/>
        <end position="406"/>
    </location>
</feature>
<dbReference type="InterPro" id="IPR036388">
    <property type="entry name" value="WH-like_DNA-bd_sf"/>
</dbReference>
<feature type="compositionally biased region" description="Polar residues" evidence="6">
    <location>
        <begin position="298"/>
        <end position="309"/>
    </location>
</feature>
<dbReference type="GO" id="GO:0005634">
    <property type="term" value="C:nucleus"/>
    <property type="evidence" value="ECO:0000318"/>
    <property type="project" value="GO_Central"/>
</dbReference>
<dbReference type="Proteomes" id="UP000002051">
    <property type="component" value="Chromosome 2"/>
</dbReference>
<evidence type="ECO:0000256" key="6">
    <source>
        <dbReference type="SAM" id="MobiDB-lite"/>
    </source>
</evidence>
<dbReference type="CDD" id="cd08033">
    <property type="entry name" value="LARP_6"/>
    <property type="match status" value="1"/>
</dbReference>
<comment type="subcellular location">
    <subcellularLocation>
        <location evidence="2">Nucleus</location>
    </subcellularLocation>
</comment>
<dbReference type="SUPFAM" id="SSF46785">
    <property type="entry name" value="Winged helix' DNA-binding domain"/>
    <property type="match status" value="1"/>
</dbReference>
<name>G7IPX8_MEDTR</name>
<dbReference type="STRING" id="3880.G7IPX8"/>
<dbReference type="InterPro" id="IPR034878">
    <property type="entry name" value="La-rel_plant_RRM"/>
</dbReference>
<keyword evidence="13" id="KW-1185">Reference proteome</keyword>
<comment type="function">
    <text evidence="1">Transcriptional regulator.</text>
</comment>
<reference evidence="12" key="4">
    <citation type="submission" date="2015-04" db="UniProtKB">
        <authorList>
            <consortium name="EnsemblPlants"/>
        </authorList>
    </citation>
    <scope>IDENTIFICATION</scope>
    <source>
        <strain evidence="12">cv. Jemalong A17</strain>
    </source>
</reference>
<evidence type="ECO:0000256" key="1">
    <source>
        <dbReference type="ARBA" id="ARBA00002339"/>
    </source>
</evidence>
<keyword evidence="3 5" id="KW-0694">RNA-binding</keyword>
<dbReference type="eggNOG" id="KOG1855">
    <property type="taxonomic scope" value="Eukaryota"/>
</dbReference>
<dbReference type="InterPro" id="IPR045180">
    <property type="entry name" value="La_dom_prot"/>
</dbReference>
<evidence type="ECO:0000256" key="4">
    <source>
        <dbReference type="ARBA" id="ARBA00023242"/>
    </source>
</evidence>
<dbReference type="Gene3D" id="1.10.10.10">
    <property type="entry name" value="Winged helix-like DNA-binding domain superfamily/Winged helix DNA-binding domain"/>
    <property type="match status" value="1"/>
</dbReference>
<dbReference type="InterPro" id="IPR035979">
    <property type="entry name" value="RBD_domain_sf"/>
</dbReference>
<dbReference type="GO" id="GO:0006396">
    <property type="term" value="P:RNA processing"/>
    <property type="evidence" value="ECO:0007669"/>
    <property type="project" value="InterPro"/>
</dbReference>
<dbReference type="GO" id="GO:0003729">
    <property type="term" value="F:mRNA binding"/>
    <property type="evidence" value="ECO:0000318"/>
    <property type="project" value="GO_Central"/>
</dbReference>
<sequence>METGEHVLLPATATAPTAGGDSTASSPPLGDSVIIMTPDPAIDVDDVAEPEIHALISDEEHDHEREIEIDHDFDHENEHELDQRDDGQEPDHVAETVVSLDDLKLKIIKQVEYYFSDENLPTDKYMLSLVKRNKEGFVPIPAIASFRKMKRLTRDHLFIAAALKESSLLVVSGDGKRVKRLNPLRFNEVKDHKLYTVLAENLPEDHSRENIRQIFQIAGNIKKLTINDPRSTAASAKHIKQDKFIGSKLHALVEYETIEGAEKAVAMLNNEEDWRNGMRVKFLSRMAVKYVQKKQPLKGSNSEKNGSSHVSEKTGDEENHGSHEHREDMPVVEDGEHVSKDKGGQRNSKQGRSRKQKYRATNGMGHGGTSSIRTTEPSKPPPGPKMPDGTRGFAIGRGRPPVPASN</sequence>
<evidence type="ECO:0000256" key="3">
    <source>
        <dbReference type="ARBA" id="ARBA00022884"/>
    </source>
</evidence>
<evidence type="ECO:0000313" key="13">
    <source>
        <dbReference type="Proteomes" id="UP000002051"/>
    </source>
</evidence>
<dbReference type="AlphaFoldDB" id="G7IPX8"/>
<dbReference type="PaxDb" id="3880-AES64196"/>
<feature type="compositionally biased region" description="Basic residues" evidence="6">
    <location>
        <begin position="349"/>
        <end position="358"/>
    </location>
</feature>
<dbReference type="GO" id="GO:1990904">
    <property type="term" value="C:ribonucleoprotein complex"/>
    <property type="evidence" value="ECO:0007669"/>
    <property type="project" value="InterPro"/>
</dbReference>
<dbReference type="PROSITE" id="PS50961">
    <property type="entry name" value="HTH_LA"/>
    <property type="match status" value="1"/>
</dbReference>
<reference evidence="9 13" key="3">
    <citation type="journal article" date="2014" name="BMC Genomics">
        <title>An improved genome release (version Mt4.0) for the model legume Medicago truncatula.</title>
        <authorList>
            <person name="Tang H."/>
            <person name="Krishnakumar V."/>
            <person name="Bidwell S."/>
            <person name="Rosen B."/>
            <person name="Chan A."/>
            <person name="Zhou S."/>
            <person name="Gentzbittel L."/>
            <person name="Childs K.L."/>
            <person name="Yandell M."/>
            <person name="Gundlach H."/>
            <person name="Mayer K.F."/>
            <person name="Schwartz D.C."/>
            <person name="Town C.D."/>
        </authorList>
    </citation>
    <scope>GENOME REANNOTATION</scope>
    <source>
        <strain evidence="12 13">cv. Jemalong A17</strain>
    </source>
</reference>
<reference evidence="11" key="5">
    <citation type="journal article" date="2018" name="Nat. Plants">
        <title>Whole-genome landscape of Medicago truncatula symbiotic genes.</title>
        <authorList>
            <person name="Pecrix Y."/>
            <person name="Gamas P."/>
            <person name="Carrere S."/>
        </authorList>
    </citation>
    <scope>NUCLEOTIDE SEQUENCE</scope>
    <source>
        <tissue evidence="11">Leaves</tissue>
    </source>
</reference>
<dbReference type="FunFam" id="1.10.10.10:FF:000158">
    <property type="entry name" value="La ribonucleoprotein domain family member 7"/>
    <property type="match status" value="1"/>
</dbReference>
<evidence type="ECO:0000313" key="11">
    <source>
        <dbReference type="EMBL" id="RHN72290.1"/>
    </source>
</evidence>
<dbReference type="SMART" id="SM00715">
    <property type="entry name" value="LA"/>
    <property type="match status" value="1"/>
</dbReference>
<dbReference type="InterPro" id="IPR000504">
    <property type="entry name" value="RRM_dom"/>
</dbReference>
<evidence type="ECO:0000259" key="8">
    <source>
        <dbReference type="PROSITE" id="PS50961"/>
    </source>
</evidence>
<dbReference type="InterPro" id="IPR036390">
    <property type="entry name" value="WH_DNA-bd_sf"/>
</dbReference>